<evidence type="ECO:0000313" key="2">
    <source>
        <dbReference type="Proteomes" id="UP000193467"/>
    </source>
</evidence>
<dbReference type="Proteomes" id="UP000193467">
    <property type="component" value="Unassembled WGS sequence"/>
</dbReference>
<dbReference type="EMBL" id="MCGR01000040">
    <property type="protein sequence ID" value="ORY74761.1"/>
    <property type="molecule type" value="Genomic_DNA"/>
</dbReference>
<reference evidence="1 2" key="1">
    <citation type="submission" date="2016-07" db="EMBL/GenBank/DDBJ databases">
        <title>Pervasive Adenine N6-methylation of Active Genes in Fungi.</title>
        <authorList>
            <consortium name="DOE Joint Genome Institute"/>
            <person name="Mondo S.J."/>
            <person name="Dannebaum R.O."/>
            <person name="Kuo R.C."/>
            <person name="Labutti K."/>
            <person name="Haridas S."/>
            <person name="Kuo A."/>
            <person name="Salamov A."/>
            <person name="Ahrendt S.R."/>
            <person name="Lipzen A."/>
            <person name="Sullivan W."/>
            <person name="Andreopoulos W.B."/>
            <person name="Clum A."/>
            <person name="Lindquist E."/>
            <person name="Daum C."/>
            <person name="Ramamoorthy G.K."/>
            <person name="Gryganskyi A."/>
            <person name="Culley D."/>
            <person name="Magnuson J.K."/>
            <person name="James T.Y."/>
            <person name="O'Malley M.A."/>
            <person name="Stajich J.E."/>
            <person name="Spatafora J.W."/>
            <person name="Visel A."/>
            <person name="Grigoriev I.V."/>
        </authorList>
    </citation>
    <scope>NUCLEOTIDE SEQUENCE [LARGE SCALE GENOMIC DNA]</scope>
    <source>
        <strain evidence="1 2">62-1032</strain>
    </source>
</reference>
<proteinExistence type="predicted"/>
<sequence length="195" mass="21796">METAYEDPETKRQGLEQSLGRLRETVNLDNIGDIKRITTGLNNINGAMDDVAFAFTEQLDKNVLQAPISPSLKAFARQRAVKGFLSVPLFLASVQRSLSSTAKLDNIAHPFLKVLVAEELFKAVLGAFHPLISERGILQELEEACISTGSPKLDSKTFLGPMREQIGQLVKETLAWQALHRRHYLYTDFDLLFPI</sequence>
<gene>
    <name evidence="1" type="ORF">BCR35DRAFT_333301</name>
</gene>
<accession>A0A1Y2ET72</accession>
<comment type="caution">
    <text evidence="1">The sequence shown here is derived from an EMBL/GenBank/DDBJ whole genome shotgun (WGS) entry which is preliminary data.</text>
</comment>
<organism evidence="1 2">
    <name type="scientific">Leucosporidium creatinivorum</name>
    <dbReference type="NCBI Taxonomy" id="106004"/>
    <lineage>
        <taxon>Eukaryota</taxon>
        <taxon>Fungi</taxon>
        <taxon>Dikarya</taxon>
        <taxon>Basidiomycota</taxon>
        <taxon>Pucciniomycotina</taxon>
        <taxon>Microbotryomycetes</taxon>
        <taxon>Leucosporidiales</taxon>
        <taxon>Leucosporidium</taxon>
    </lineage>
</organism>
<evidence type="ECO:0000313" key="1">
    <source>
        <dbReference type="EMBL" id="ORY74761.1"/>
    </source>
</evidence>
<name>A0A1Y2ET72_9BASI</name>
<dbReference type="InParanoid" id="A0A1Y2ET72"/>
<keyword evidence="2" id="KW-1185">Reference proteome</keyword>
<dbReference type="AlphaFoldDB" id="A0A1Y2ET72"/>
<protein>
    <submittedName>
        <fullName evidence="1">Uncharacterized protein</fullName>
    </submittedName>
</protein>